<name>A0AAV5VUK4_9BILA</name>
<reference evidence="2" key="1">
    <citation type="submission" date="2023-10" db="EMBL/GenBank/DDBJ databases">
        <title>Genome assembly of Pristionchus species.</title>
        <authorList>
            <person name="Yoshida K."/>
            <person name="Sommer R.J."/>
        </authorList>
    </citation>
    <scope>NUCLEOTIDE SEQUENCE</scope>
    <source>
        <strain evidence="2">RS5133</strain>
    </source>
</reference>
<proteinExistence type="predicted"/>
<keyword evidence="3" id="KW-1185">Reference proteome</keyword>
<feature type="coiled-coil region" evidence="1">
    <location>
        <begin position="197"/>
        <end position="254"/>
    </location>
</feature>
<feature type="coiled-coil region" evidence="1">
    <location>
        <begin position="292"/>
        <end position="340"/>
    </location>
</feature>
<protein>
    <submittedName>
        <fullName evidence="2">Uncharacterized protein</fullName>
    </submittedName>
</protein>
<evidence type="ECO:0000256" key="1">
    <source>
        <dbReference type="SAM" id="Coils"/>
    </source>
</evidence>
<gene>
    <name evidence="2" type="ORF">PFISCL1PPCAC_13376</name>
</gene>
<feature type="coiled-coil region" evidence="1">
    <location>
        <begin position="116"/>
        <end position="150"/>
    </location>
</feature>
<dbReference type="AlphaFoldDB" id="A0AAV5VUK4"/>
<comment type="caution">
    <text evidence="2">The sequence shown here is derived from an EMBL/GenBank/DDBJ whole genome shotgun (WGS) entry which is preliminary data.</text>
</comment>
<evidence type="ECO:0000313" key="2">
    <source>
        <dbReference type="EMBL" id="GMT22079.1"/>
    </source>
</evidence>
<organism evidence="2 3">
    <name type="scientific">Pristionchus fissidentatus</name>
    <dbReference type="NCBI Taxonomy" id="1538716"/>
    <lineage>
        <taxon>Eukaryota</taxon>
        <taxon>Metazoa</taxon>
        <taxon>Ecdysozoa</taxon>
        <taxon>Nematoda</taxon>
        <taxon>Chromadorea</taxon>
        <taxon>Rhabditida</taxon>
        <taxon>Rhabditina</taxon>
        <taxon>Diplogasteromorpha</taxon>
        <taxon>Diplogasteroidea</taxon>
        <taxon>Neodiplogasteridae</taxon>
        <taxon>Pristionchus</taxon>
    </lineage>
</organism>
<sequence>MSTAQFMSLTEEDDFEVIQAGIDTTYQSIEPSLNDSLVLPPMLVSTTTLVDEEQQNTIRNDQETGLLNSSISIASSHSSDAISSMLRSQSETNAKLEKHIALLEEYSIINQSAKTASSLQSQLDETTARNEQLERELTTTRGQLNSLKTISSTIESEVKEEMNAELVKKDAIISSLSQQVVQLEQQQQKDVQQDHIMQQLQQERDSFMQQLATLQQKDVQQGPVLVRSPAFDEVEKLRQENDQLKKHNMELSEQLSSEYAKRLHEKEMRRELNSALDSMALTGAIPLEHQNVTRAVQELMAKSDECEQYKAQVRDLEQELRNNKADMETKEEIIKVLQEDNSEGTRLMAENRMKIGALKQRLEKYGHFSDF</sequence>
<accession>A0AAV5VUK4</accession>
<dbReference type="Proteomes" id="UP001432322">
    <property type="component" value="Unassembled WGS sequence"/>
</dbReference>
<evidence type="ECO:0000313" key="3">
    <source>
        <dbReference type="Proteomes" id="UP001432322"/>
    </source>
</evidence>
<keyword evidence="1" id="KW-0175">Coiled coil</keyword>
<dbReference type="EMBL" id="BTSY01000004">
    <property type="protein sequence ID" value="GMT22079.1"/>
    <property type="molecule type" value="Genomic_DNA"/>
</dbReference>